<organism evidence="3 4">
    <name type="scientific">Clostridium thailandense</name>
    <dbReference type="NCBI Taxonomy" id="2794346"/>
    <lineage>
        <taxon>Bacteria</taxon>
        <taxon>Bacillati</taxon>
        <taxon>Bacillota</taxon>
        <taxon>Clostridia</taxon>
        <taxon>Eubacteriales</taxon>
        <taxon>Clostridiaceae</taxon>
        <taxon>Clostridium</taxon>
    </lineage>
</organism>
<dbReference type="InterPro" id="IPR041617">
    <property type="entry name" value="TPR_MalT"/>
</dbReference>
<dbReference type="PROSITE" id="PS50043">
    <property type="entry name" value="HTH_LUXR_2"/>
    <property type="match status" value="1"/>
</dbReference>
<feature type="domain" description="HTH luxR-type" evidence="2">
    <location>
        <begin position="787"/>
        <end position="852"/>
    </location>
</feature>
<accession>A0A949X1S4</accession>
<evidence type="ECO:0000259" key="2">
    <source>
        <dbReference type="PROSITE" id="PS50043"/>
    </source>
</evidence>
<keyword evidence="1" id="KW-0238">DNA-binding</keyword>
<dbReference type="Pfam" id="PF17874">
    <property type="entry name" value="TPR_MalT"/>
    <property type="match status" value="1"/>
</dbReference>
<gene>
    <name evidence="3" type="ORF">I6U48_05830</name>
</gene>
<dbReference type="PANTHER" id="PTHR43214">
    <property type="entry name" value="TWO-COMPONENT RESPONSE REGULATOR"/>
    <property type="match status" value="1"/>
</dbReference>
<evidence type="ECO:0000313" key="3">
    <source>
        <dbReference type="EMBL" id="MBV7272434.1"/>
    </source>
</evidence>
<dbReference type="Proteomes" id="UP000694308">
    <property type="component" value="Unassembled WGS sequence"/>
</dbReference>
<dbReference type="RefSeq" id="WP_218319470.1">
    <property type="nucleotide sequence ID" value="NZ_JAEEGC010000025.1"/>
</dbReference>
<dbReference type="Pfam" id="PF00196">
    <property type="entry name" value="GerE"/>
    <property type="match status" value="1"/>
</dbReference>
<dbReference type="CDD" id="cd06170">
    <property type="entry name" value="LuxR_C_like"/>
    <property type="match status" value="1"/>
</dbReference>
<dbReference type="EMBL" id="JAEEGC010000025">
    <property type="protein sequence ID" value="MBV7272434.1"/>
    <property type="molecule type" value="Genomic_DNA"/>
</dbReference>
<proteinExistence type="predicted"/>
<sequence length="853" mass="98626">MIKEYPSNVGLLKTKYSTPRTNKHLLPRMTINHKLEDSLSHKLTIITAPAGYGKTTAVLKWLEGISLSSAWFSIDEGDNDPFIFWNYFCAALNHISDGISKATEYIFTSQELFKANVHLSIIIDKLSTISSNFLFILDDFHLITTPAILDGLSYFITYLPSNMHLIMISRINPPLKLAKLGLKEDLVRIQAKELRFETKEISKYYESRGYFLQEEDIHKIERYTEGWAAALVAVALSLKDEKNRHNVISNFGNSNLYIENYLVEDVYNTWTSEQQDFMEISSISDKLCALLCEEITSYDGSKLLKELYTQNSFLVALDYEGIWFRYHPLFLDFLRKKLLKRDAASIQALHHKAGEWFKAHGFFNEAIDHFLKGFYYETALPLIEKHSQKSIRKGEYSKVISWVEKLPDKYVENSLMILLVKATYLVETDDFTKAWKCLERIELLLSMDNIFSKDFNTIYFLVKSNFFIRQGNIEKILQPIMEAAACGISNVMSTEYMDINLFDVSIFRAPYHSLIKMFKKNFTEYNSFVWNYRTLISTNPGYAPLIKGELYYEKGKLNEALPELLASIDEAVNAHCAGALIPAMITLAKIKRAQGDIQGALEVTHECENKVAEFHKPHWIYMLRAFKIRLYIDLDDTKLVNKWLDENRLNIYQNIVRAQEYELIVLSRVLIYKQRYNDANILLNRLLSFAKAQKKDHSIVEMQNLLAIAALKDMKEEIAEKHFKNALSIGIKEGYVRSFVDEFTPMISLLEMYVKNNNKRNRLLVYAENILSQTKDAVRHFIVPTNSDAIENLLTTMEKKVLRLIINAYTNKEIAENLGITLRTVKAHTSNIYAKLGVKNRMQCIKKVKESSV</sequence>
<dbReference type="InterPro" id="IPR000792">
    <property type="entry name" value="Tscrpt_reg_LuxR_C"/>
</dbReference>
<dbReference type="InterPro" id="IPR039420">
    <property type="entry name" value="WalR-like"/>
</dbReference>
<keyword evidence="4" id="KW-1185">Reference proteome</keyword>
<dbReference type="PANTHER" id="PTHR43214:SF43">
    <property type="entry name" value="TWO-COMPONENT RESPONSE REGULATOR"/>
    <property type="match status" value="1"/>
</dbReference>
<comment type="caution">
    <text evidence="3">The sequence shown here is derived from an EMBL/GenBank/DDBJ whole genome shotgun (WGS) entry which is preliminary data.</text>
</comment>
<name>A0A949X1S4_9CLOT</name>
<evidence type="ECO:0000256" key="1">
    <source>
        <dbReference type="ARBA" id="ARBA00023125"/>
    </source>
</evidence>
<dbReference type="SMART" id="SM00421">
    <property type="entry name" value="HTH_LUXR"/>
    <property type="match status" value="1"/>
</dbReference>
<dbReference type="GO" id="GO:0006355">
    <property type="term" value="P:regulation of DNA-templated transcription"/>
    <property type="evidence" value="ECO:0007669"/>
    <property type="project" value="InterPro"/>
</dbReference>
<evidence type="ECO:0000313" key="4">
    <source>
        <dbReference type="Proteomes" id="UP000694308"/>
    </source>
</evidence>
<reference evidence="3" key="1">
    <citation type="submission" date="2020-12" db="EMBL/GenBank/DDBJ databases">
        <title>Clostridium thailandense sp. nov., a novel acetogenic bacterium isolated from peat land soil in Thailand.</title>
        <authorList>
            <person name="Chaikitkaew S."/>
            <person name="Birkeland N.K."/>
        </authorList>
    </citation>
    <scope>NUCLEOTIDE SEQUENCE</scope>
    <source>
        <strain evidence="3">PL3</strain>
    </source>
</reference>
<dbReference type="InterPro" id="IPR059106">
    <property type="entry name" value="WHD_MalT"/>
</dbReference>
<dbReference type="AlphaFoldDB" id="A0A949X1S4"/>
<dbReference type="Pfam" id="PF25873">
    <property type="entry name" value="WHD_MalT"/>
    <property type="match status" value="1"/>
</dbReference>
<protein>
    <recommendedName>
        <fullName evidence="2">HTH luxR-type domain-containing protein</fullName>
    </recommendedName>
</protein>
<dbReference type="GO" id="GO:0003677">
    <property type="term" value="F:DNA binding"/>
    <property type="evidence" value="ECO:0007669"/>
    <property type="project" value="UniProtKB-KW"/>
</dbReference>